<dbReference type="PROSITE" id="PS51257">
    <property type="entry name" value="PROKAR_LIPOPROTEIN"/>
    <property type="match status" value="1"/>
</dbReference>
<dbReference type="GO" id="GO:0005737">
    <property type="term" value="C:cytoplasm"/>
    <property type="evidence" value="ECO:0007669"/>
    <property type="project" value="TreeGrafter"/>
</dbReference>
<proteinExistence type="predicted"/>
<gene>
    <name evidence="4" type="ORF">SAMN04488028_10347</name>
</gene>
<dbReference type="AlphaFoldDB" id="A0A1M6PUK7"/>
<evidence type="ECO:0008006" key="6">
    <source>
        <dbReference type="Google" id="ProtNLM"/>
    </source>
</evidence>
<dbReference type="Proteomes" id="UP000184474">
    <property type="component" value="Unassembled WGS sequence"/>
</dbReference>
<dbReference type="Gene3D" id="3.80.10.10">
    <property type="entry name" value="Ribonuclease Inhibitor"/>
    <property type="match status" value="1"/>
</dbReference>
<reference evidence="5" key="1">
    <citation type="submission" date="2016-11" db="EMBL/GenBank/DDBJ databases">
        <authorList>
            <person name="Varghese N."/>
            <person name="Submissions S."/>
        </authorList>
    </citation>
    <scope>NUCLEOTIDE SEQUENCE [LARGE SCALE GENOMIC DNA]</scope>
    <source>
        <strain evidence="5">DSM 26134</strain>
    </source>
</reference>
<dbReference type="EMBL" id="FRAA01000003">
    <property type="protein sequence ID" value="SHK11673.1"/>
    <property type="molecule type" value="Genomic_DNA"/>
</dbReference>
<dbReference type="SUPFAM" id="SSF52058">
    <property type="entry name" value="L domain-like"/>
    <property type="match status" value="1"/>
</dbReference>
<evidence type="ECO:0000256" key="1">
    <source>
        <dbReference type="ARBA" id="ARBA00022614"/>
    </source>
</evidence>
<evidence type="ECO:0000256" key="2">
    <source>
        <dbReference type="ARBA" id="ARBA00022737"/>
    </source>
</evidence>
<name>A0A1M6PUK7_REIAG</name>
<feature type="chain" id="PRO_5009920176" description="Leucine rich repeat-containing protein" evidence="3">
    <location>
        <begin position="22"/>
        <end position="179"/>
    </location>
</feature>
<evidence type="ECO:0000313" key="4">
    <source>
        <dbReference type="EMBL" id="SHK11673.1"/>
    </source>
</evidence>
<feature type="signal peptide" evidence="3">
    <location>
        <begin position="1"/>
        <end position="21"/>
    </location>
</feature>
<keyword evidence="5" id="KW-1185">Reference proteome</keyword>
<evidence type="ECO:0000313" key="5">
    <source>
        <dbReference type="Proteomes" id="UP000184474"/>
    </source>
</evidence>
<organism evidence="4 5">
    <name type="scientific">Reichenbachiella agariperforans</name>
    <dbReference type="NCBI Taxonomy" id="156994"/>
    <lineage>
        <taxon>Bacteria</taxon>
        <taxon>Pseudomonadati</taxon>
        <taxon>Bacteroidota</taxon>
        <taxon>Cytophagia</taxon>
        <taxon>Cytophagales</taxon>
        <taxon>Reichenbachiellaceae</taxon>
        <taxon>Reichenbachiella</taxon>
    </lineage>
</organism>
<dbReference type="InterPro" id="IPR050216">
    <property type="entry name" value="LRR_domain-containing"/>
</dbReference>
<evidence type="ECO:0000256" key="3">
    <source>
        <dbReference type="SAM" id="SignalP"/>
    </source>
</evidence>
<sequence>MKVAILLAVLLPLFLSSCAPSKEGLFDQLNEPEVTIYLSEYDLDSIPPEINALKDCQKLKIMMDTNWQVYPPLSQWSSYIDLYISTPPFHKIPSELCELTQLKSLTLVDLNLTTLPSNLDQLTRLEKLNLSMNKLDLKQELSKLDQLPMLTELVVTGNKIDTLSMKLWILSNPQVSVIY</sequence>
<dbReference type="InterPro" id="IPR032675">
    <property type="entry name" value="LRR_dom_sf"/>
</dbReference>
<accession>A0A1M6PUK7</accession>
<keyword evidence="3" id="KW-0732">Signal</keyword>
<dbReference type="PANTHER" id="PTHR48051:SF1">
    <property type="entry name" value="RAS SUPPRESSOR PROTEIN 1"/>
    <property type="match status" value="1"/>
</dbReference>
<protein>
    <recommendedName>
        <fullName evidence="6">Leucine rich repeat-containing protein</fullName>
    </recommendedName>
</protein>
<dbReference type="STRING" id="156994.SAMN04488028_10347"/>
<dbReference type="PANTHER" id="PTHR48051">
    <property type="match status" value="1"/>
</dbReference>
<keyword evidence="2" id="KW-0677">Repeat</keyword>
<keyword evidence="1" id="KW-0433">Leucine-rich repeat</keyword>
<dbReference type="RefSeq" id="WP_073121932.1">
    <property type="nucleotide sequence ID" value="NZ_FRAA01000003.1"/>
</dbReference>